<feature type="transmembrane region" description="Helical" evidence="1">
    <location>
        <begin position="103"/>
        <end position="125"/>
    </location>
</feature>
<reference evidence="3" key="1">
    <citation type="journal article" date="2019" name="Microbiol. Resour. Announc.">
        <title>Complete Genome Sequence of Rubrobacter xylanophilus Strain AA3-22, Isolated from Arima Onsen in Japan.</title>
        <authorList>
            <person name="Tomariguchi N."/>
            <person name="Miyazaki K."/>
        </authorList>
    </citation>
    <scope>NUCLEOTIDE SEQUENCE [LARGE SCALE GENOMIC DNA]</scope>
    <source>
        <strain evidence="3">AA3-22</strain>
    </source>
</reference>
<dbReference type="PANTHER" id="PTHR14969">
    <property type="entry name" value="SPHINGOSINE-1-PHOSPHATE PHOSPHOHYDROLASE"/>
    <property type="match status" value="1"/>
</dbReference>
<dbReference type="SMART" id="SM00014">
    <property type="entry name" value="acidPPc"/>
    <property type="match status" value="1"/>
</dbReference>
<feature type="domain" description="Phosphatidic acid phosphatase type 2/haloperoxidase" evidence="2">
    <location>
        <begin position="107"/>
        <end position="218"/>
    </location>
</feature>
<keyword evidence="4" id="KW-1185">Reference proteome</keyword>
<dbReference type="InterPro" id="IPR036938">
    <property type="entry name" value="PAP2/HPO_sf"/>
</dbReference>
<evidence type="ECO:0000313" key="3">
    <source>
        <dbReference type="EMBL" id="BBL78686.1"/>
    </source>
</evidence>
<dbReference type="InterPro" id="IPR000326">
    <property type="entry name" value="PAP2/HPO"/>
</dbReference>
<evidence type="ECO:0000259" key="2">
    <source>
        <dbReference type="SMART" id="SM00014"/>
    </source>
</evidence>
<keyword evidence="1" id="KW-0472">Membrane</keyword>
<name>A0A510HFI2_9ACTN</name>
<keyword evidence="1" id="KW-1133">Transmembrane helix</keyword>
<dbReference type="Proteomes" id="UP000318065">
    <property type="component" value="Chromosome"/>
</dbReference>
<dbReference type="PANTHER" id="PTHR14969:SF13">
    <property type="entry name" value="AT30094P"/>
    <property type="match status" value="1"/>
</dbReference>
<keyword evidence="1" id="KW-0812">Transmembrane</keyword>
<dbReference type="AlphaFoldDB" id="A0A510HFI2"/>
<feature type="transmembrane region" description="Helical" evidence="1">
    <location>
        <begin position="203"/>
        <end position="219"/>
    </location>
</feature>
<evidence type="ECO:0000313" key="4">
    <source>
        <dbReference type="Proteomes" id="UP000318065"/>
    </source>
</evidence>
<protein>
    <recommendedName>
        <fullName evidence="2">Phosphatidic acid phosphatase type 2/haloperoxidase domain-containing protein</fullName>
    </recommendedName>
</protein>
<accession>A0A510HFI2</accession>
<dbReference type="Gene3D" id="1.20.144.10">
    <property type="entry name" value="Phosphatidic acid phosphatase type 2/haloperoxidase"/>
    <property type="match status" value="1"/>
</dbReference>
<sequence>MYIPGASLSFKLSARVFRVHRMRSRIPRTPLSLFAAFAAFSALAGAGLLLPLDLWLVELAQRRTPQAFDAAGRALSWLGDIEVTAAALLVVCAALLRQGRRRAAWRLVVAFAATGVLEVAMKFFLPVPPIPEDISRSTDPSPIVEVDYPYPYPSGHMLRLTLVAGAAAALRPGSLPALLAAGFLLAGMAATRVYLGVHWFSDVVGGALLGAAGLAWAFAREGKEERRT</sequence>
<proteinExistence type="predicted"/>
<organism evidence="3 4">
    <name type="scientific">Rubrobacter xylanophilus</name>
    <dbReference type="NCBI Taxonomy" id="49319"/>
    <lineage>
        <taxon>Bacteria</taxon>
        <taxon>Bacillati</taxon>
        <taxon>Actinomycetota</taxon>
        <taxon>Rubrobacteria</taxon>
        <taxon>Rubrobacterales</taxon>
        <taxon>Rubrobacteraceae</taxon>
        <taxon>Rubrobacter</taxon>
    </lineage>
</organism>
<dbReference type="Pfam" id="PF01569">
    <property type="entry name" value="PAP2"/>
    <property type="match status" value="1"/>
</dbReference>
<evidence type="ECO:0000256" key="1">
    <source>
        <dbReference type="SAM" id="Phobius"/>
    </source>
</evidence>
<gene>
    <name evidence="3" type="ORF">RxyAA322_05400</name>
</gene>
<feature type="transmembrane region" description="Helical" evidence="1">
    <location>
        <begin position="75"/>
        <end position="96"/>
    </location>
</feature>
<dbReference type="EMBL" id="AP019791">
    <property type="protein sequence ID" value="BBL78686.1"/>
    <property type="molecule type" value="Genomic_DNA"/>
</dbReference>
<dbReference type="SUPFAM" id="SSF48317">
    <property type="entry name" value="Acid phosphatase/Vanadium-dependent haloperoxidase"/>
    <property type="match status" value="1"/>
</dbReference>